<organism evidence="1 2">
    <name type="scientific">Araneus ventricosus</name>
    <name type="common">Orbweaver spider</name>
    <name type="synonym">Epeira ventricosa</name>
    <dbReference type="NCBI Taxonomy" id="182803"/>
    <lineage>
        <taxon>Eukaryota</taxon>
        <taxon>Metazoa</taxon>
        <taxon>Ecdysozoa</taxon>
        <taxon>Arthropoda</taxon>
        <taxon>Chelicerata</taxon>
        <taxon>Arachnida</taxon>
        <taxon>Araneae</taxon>
        <taxon>Araneomorphae</taxon>
        <taxon>Entelegynae</taxon>
        <taxon>Araneoidea</taxon>
        <taxon>Araneidae</taxon>
        <taxon>Araneus</taxon>
    </lineage>
</organism>
<proteinExistence type="predicted"/>
<protein>
    <submittedName>
        <fullName evidence="1">Uncharacterized protein</fullName>
    </submittedName>
</protein>
<reference evidence="1 2" key="1">
    <citation type="journal article" date="2019" name="Sci. Rep.">
        <title>Orb-weaving spider Araneus ventricosus genome elucidates the spidroin gene catalogue.</title>
        <authorList>
            <person name="Kono N."/>
            <person name="Nakamura H."/>
            <person name="Ohtoshi R."/>
            <person name="Moran D.A.P."/>
            <person name="Shinohara A."/>
            <person name="Yoshida Y."/>
            <person name="Fujiwara M."/>
            <person name="Mori M."/>
            <person name="Tomita M."/>
            <person name="Arakawa K."/>
        </authorList>
    </citation>
    <scope>NUCLEOTIDE SEQUENCE [LARGE SCALE GENOMIC DNA]</scope>
</reference>
<name>A0A4Y2VK73_ARAVE</name>
<sequence length="92" mass="10201">MSSCGRIAGSPHMKLVLNATTKDSASHNPQKAWLAEVCAHGPKRLSESQKTARWVLPDPAISTLKHTPFPTRWDQCINVSGDVYLLFHMNCN</sequence>
<dbReference type="EMBL" id="BGPR01047687">
    <property type="protein sequence ID" value="GBO24734.1"/>
    <property type="molecule type" value="Genomic_DNA"/>
</dbReference>
<keyword evidence="2" id="KW-1185">Reference proteome</keyword>
<comment type="caution">
    <text evidence="1">The sequence shown here is derived from an EMBL/GenBank/DDBJ whole genome shotgun (WGS) entry which is preliminary data.</text>
</comment>
<accession>A0A4Y2VK73</accession>
<gene>
    <name evidence="1" type="ORF">AVEN_155193_1</name>
</gene>
<evidence type="ECO:0000313" key="1">
    <source>
        <dbReference type="EMBL" id="GBO24734.1"/>
    </source>
</evidence>
<evidence type="ECO:0000313" key="2">
    <source>
        <dbReference type="Proteomes" id="UP000499080"/>
    </source>
</evidence>
<dbReference type="Proteomes" id="UP000499080">
    <property type="component" value="Unassembled WGS sequence"/>
</dbReference>
<dbReference type="AlphaFoldDB" id="A0A4Y2VK73"/>